<protein>
    <submittedName>
        <fullName evidence="1">Uncharacterized protein</fullName>
    </submittedName>
</protein>
<evidence type="ECO:0000313" key="1">
    <source>
        <dbReference type="EMBL" id="KAH7989443.1"/>
    </source>
</evidence>
<accession>A0ACB8EB58</accession>
<comment type="caution">
    <text evidence="1">The sequence shown here is derived from an EMBL/GenBank/DDBJ whole genome shotgun (WGS) entry which is preliminary data.</text>
</comment>
<dbReference type="EMBL" id="CM037627">
    <property type="protein sequence ID" value="KAH7989443.1"/>
    <property type="molecule type" value="Genomic_DNA"/>
</dbReference>
<proteinExistence type="predicted"/>
<evidence type="ECO:0000313" key="2">
    <source>
        <dbReference type="Proteomes" id="UP000827872"/>
    </source>
</evidence>
<gene>
    <name evidence="1" type="ORF">K3G42_009966</name>
</gene>
<dbReference type="Proteomes" id="UP000827872">
    <property type="component" value="Linkage Group LG14"/>
</dbReference>
<sequence length="234" mass="25421">MPHPGCAGGAPEPVPTAWHSVEEVDRSCPGSGLHQLQLPSGSLPLLPLAGCLLERATWVSSRFGPLVLSWTPLQAKVGPAHSHGKWLVPALPMGPLGGAPFSAQLLHRATLYNSKAAWLTALAPSSGMEPGVLVRPITQERVHEWLEFVAMWLPTSSGFLNCFVYFWINRRFRHKFQTLGHRLCRLCCRAQREPPGISRSTISAAVQRGSFSPEDSHSASSVSLGISQEPRPSL</sequence>
<reference evidence="1" key="1">
    <citation type="submission" date="2021-08" db="EMBL/GenBank/DDBJ databases">
        <title>The first chromosome-level gecko genome reveals the dynamic sex chromosomes of Neotropical dwarf geckos (Sphaerodactylidae: Sphaerodactylus).</title>
        <authorList>
            <person name="Pinto B.J."/>
            <person name="Keating S.E."/>
            <person name="Gamble T."/>
        </authorList>
    </citation>
    <scope>NUCLEOTIDE SEQUENCE</scope>
    <source>
        <strain evidence="1">TG3544</strain>
    </source>
</reference>
<keyword evidence="2" id="KW-1185">Reference proteome</keyword>
<name>A0ACB8EB58_9SAUR</name>
<organism evidence="1 2">
    <name type="scientific">Sphaerodactylus townsendi</name>
    <dbReference type="NCBI Taxonomy" id="933632"/>
    <lineage>
        <taxon>Eukaryota</taxon>
        <taxon>Metazoa</taxon>
        <taxon>Chordata</taxon>
        <taxon>Craniata</taxon>
        <taxon>Vertebrata</taxon>
        <taxon>Euteleostomi</taxon>
        <taxon>Lepidosauria</taxon>
        <taxon>Squamata</taxon>
        <taxon>Bifurcata</taxon>
        <taxon>Gekkota</taxon>
        <taxon>Sphaerodactylidae</taxon>
        <taxon>Sphaerodactylus</taxon>
    </lineage>
</organism>